<evidence type="ECO:0000256" key="3">
    <source>
        <dbReference type="ARBA" id="ARBA00010015"/>
    </source>
</evidence>
<comment type="subcellular location">
    <subcellularLocation>
        <location evidence="2">Nucleus</location>
        <location evidence="2">Nucleolus</location>
    </subcellularLocation>
</comment>
<evidence type="ECO:0000256" key="1">
    <source>
        <dbReference type="ARBA" id="ARBA00001946"/>
    </source>
</evidence>
<name>S4R805_PETMA</name>
<dbReference type="FunFam" id="3.40.50.10130:FF:000003">
    <property type="entry name" value="Crossover junction endonuclease MUS81"/>
    <property type="match status" value="1"/>
</dbReference>
<keyword evidence="4 14" id="KW-0540">Nuclease</keyword>
<dbReference type="Gene3D" id="1.10.150.110">
    <property type="entry name" value="DNA polymerase beta, N-terminal domain-like"/>
    <property type="match status" value="1"/>
</dbReference>
<dbReference type="GO" id="GO:0000727">
    <property type="term" value="P:double-strand break repair via break-induced replication"/>
    <property type="evidence" value="ECO:0007669"/>
    <property type="project" value="UniProtKB-UniRule"/>
</dbReference>
<feature type="domain" description="ERCC4" evidence="16">
    <location>
        <begin position="456"/>
        <end position="574"/>
    </location>
</feature>
<dbReference type="GO" id="GO:0006308">
    <property type="term" value="P:DNA catabolic process"/>
    <property type="evidence" value="ECO:0007669"/>
    <property type="project" value="UniProtKB-UniRule"/>
</dbReference>
<dbReference type="Pfam" id="PF02732">
    <property type="entry name" value="ERCC4"/>
    <property type="match status" value="1"/>
</dbReference>
<dbReference type="GO" id="GO:0003677">
    <property type="term" value="F:DNA binding"/>
    <property type="evidence" value="ECO:0007669"/>
    <property type="project" value="UniProtKB-UniRule"/>
</dbReference>
<dbReference type="GO" id="GO:0005730">
    <property type="term" value="C:nucleolus"/>
    <property type="evidence" value="ECO:0007669"/>
    <property type="project" value="UniProtKB-SubCell"/>
</dbReference>
<evidence type="ECO:0000256" key="9">
    <source>
        <dbReference type="ARBA" id="ARBA00022842"/>
    </source>
</evidence>
<dbReference type="Gene3D" id="3.40.50.10130">
    <property type="match status" value="1"/>
</dbReference>
<dbReference type="PANTHER" id="PTHR13451:SF0">
    <property type="entry name" value="CROSSOVER JUNCTION ENDONUCLEASE MUS81"/>
    <property type="match status" value="1"/>
</dbReference>
<dbReference type="GeneTree" id="ENSGT00390000005498"/>
<dbReference type="Pfam" id="PF21136">
    <property type="entry name" value="WHD_MUS81"/>
    <property type="match status" value="1"/>
</dbReference>
<feature type="compositionally biased region" description="Basic and acidic residues" evidence="15">
    <location>
        <begin position="290"/>
        <end position="301"/>
    </location>
</feature>
<proteinExistence type="inferred from homology"/>
<evidence type="ECO:0000256" key="6">
    <source>
        <dbReference type="ARBA" id="ARBA00022759"/>
    </source>
</evidence>
<dbReference type="EC" id="3.1.22.-" evidence="14"/>
<dbReference type="InterPro" id="IPR042530">
    <property type="entry name" value="EME1/EME2_C"/>
</dbReference>
<keyword evidence="9 14" id="KW-0460">Magnesium</keyword>
<evidence type="ECO:0000256" key="4">
    <source>
        <dbReference type="ARBA" id="ARBA00022722"/>
    </source>
</evidence>
<dbReference type="FunFam" id="1.10.10.10:FF:000307">
    <property type="entry name" value="Crossover junction endonuclease MUS81"/>
    <property type="match status" value="1"/>
</dbReference>
<accession>S4R805</accession>
<evidence type="ECO:0000256" key="10">
    <source>
        <dbReference type="ARBA" id="ARBA00023172"/>
    </source>
</evidence>
<comment type="function">
    <text evidence="14">Interacts with EME1 to form a DNA structure-specific endonuclease with substrate preference for branched DNA structures with a 5'-end at the branch nick. Typical substrates include 3'-flap structures, D-loops, replication forks and nicked Holliday junctions. May be required in mitosis for the processing of stalled or collapsed replication fork intermediates. May be required in meiosis for the repair of meiosis-specific double strand breaks subsequent to single-end invasion (SEI).</text>
</comment>
<dbReference type="HOGENOM" id="CLU_014329_1_1_1"/>
<dbReference type="Gene3D" id="1.10.150.670">
    <property type="entry name" value="Crossover junction endonuclease EME1, DNA-binding domain"/>
    <property type="match status" value="1"/>
</dbReference>
<dbReference type="GO" id="GO:0046872">
    <property type="term" value="F:metal ion binding"/>
    <property type="evidence" value="ECO:0007669"/>
    <property type="project" value="UniProtKB-UniRule"/>
</dbReference>
<comment type="similarity">
    <text evidence="3 14">Belongs to the XPF family.</text>
</comment>
<evidence type="ECO:0000256" key="15">
    <source>
        <dbReference type="SAM" id="MobiDB-lite"/>
    </source>
</evidence>
<feature type="region of interest" description="Disordered" evidence="15">
    <location>
        <begin position="287"/>
        <end position="312"/>
    </location>
</feature>
<dbReference type="AlphaFoldDB" id="S4R805"/>
<dbReference type="GO" id="GO:0000712">
    <property type="term" value="P:resolution of meiotic recombination intermediates"/>
    <property type="evidence" value="ECO:0007669"/>
    <property type="project" value="TreeGrafter"/>
</dbReference>
<keyword evidence="6 14" id="KW-0255">Endonuclease</keyword>
<dbReference type="SMART" id="SM00891">
    <property type="entry name" value="ERCC4"/>
    <property type="match status" value="2"/>
</dbReference>
<evidence type="ECO:0000313" key="17">
    <source>
        <dbReference type="Ensembl" id="ENSPMAP00000001335.1"/>
    </source>
</evidence>
<evidence type="ECO:0000256" key="5">
    <source>
        <dbReference type="ARBA" id="ARBA00022723"/>
    </source>
</evidence>
<dbReference type="SUPFAM" id="SSF52980">
    <property type="entry name" value="Restriction endonuclease-like"/>
    <property type="match status" value="1"/>
</dbReference>
<dbReference type="STRING" id="7757.ENSPMAP00000001335"/>
<dbReference type="GO" id="GO:0031297">
    <property type="term" value="P:replication fork processing"/>
    <property type="evidence" value="ECO:0007669"/>
    <property type="project" value="UniProtKB-ARBA"/>
</dbReference>
<comment type="cofactor">
    <cofactor evidence="1 14">
        <name>Mg(2+)</name>
        <dbReference type="ChEBI" id="CHEBI:18420"/>
    </cofactor>
</comment>
<dbReference type="PANTHER" id="PTHR13451">
    <property type="entry name" value="CLASS II CROSSOVER JUNCTION ENDONUCLEASE MUS81"/>
    <property type="match status" value="1"/>
</dbReference>
<keyword evidence="11 14" id="KW-0234">DNA repair</keyword>
<dbReference type="InterPro" id="IPR011335">
    <property type="entry name" value="Restrct_endonuc-II-like"/>
</dbReference>
<dbReference type="InterPro" id="IPR047416">
    <property type="entry name" value="XPF_nuclease_Mus81"/>
</dbReference>
<evidence type="ECO:0000256" key="2">
    <source>
        <dbReference type="ARBA" id="ARBA00004604"/>
    </source>
</evidence>
<evidence type="ECO:0000256" key="12">
    <source>
        <dbReference type="ARBA" id="ARBA00023242"/>
    </source>
</evidence>
<keyword evidence="7 14" id="KW-0227">DNA damage</keyword>
<dbReference type="InterPro" id="IPR010996">
    <property type="entry name" value="HHH_MUS81"/>
</dbReference>
<dbReference type="OMA" id="ELGDAMW"/>
<organism evidence="17">
    <name type="scientific">Petromyzon marinus</name>
    <name type="common">Sea lamprey</name>
    <dbReference type="NCBI Taxonomy" id="7757"/>
    <lineage>
        <taxon>Eukaryota</taxon>
        <taxon>Metazoa</taxon>
        <taxon>Chordata</taxon>
        <taxon>Craniata</taxon>
        <taxon>Vertebrata</taxon>
        <taxon>Cyclostomata</taxon>
        <taxon>Hyperoartia</taxon>
        <taxon>Petromyzontiformes</taxon>
        <taxon>Petromyzontidae</taxon>
        <taxon>Petromyzon</taxon>
    </lineage>
</organism>
<dbReference type="Ensembl" id="ENSPMAT00000001341.1">
    <property type="protein sequence ID" value="ENSPMAP00000001335.1"/>
    <property type="gene ID" value="ENSPMAG00000001203.1"/>
</dbReference>
<sequence length="617" mass="68902">AMDEAGRAKGRVPASGPNALFVRWLTELRDEAASKGKKSHFVYQKALSSLKKYPLPLQNGKEAKILQNFGDGICKMLDQKLAEYNAEHGSDASIHNLKPMADVAGPTKAKSQKSGSNRDTPLSITTAINTSSSDDAPSTRDAPPLKRTRVEGTNEKGYTPKKSSCGYALIMALYWEKQKPDGKYFMTKPELQQEAQPHCEKSFFAPDAEMRHSAWSSMKTLISKGLVEKCSNPAKYFITDKGIELARRLDCAEVLQGKQTIMARCVAAQEETVAAYRDYLPWEPLPSSRATEDSRDMEPREGFPPSQPKTAVPDITLRPGEFDIILCVDVIETTGYVDRPGSRKQDLVNELKKNGVQFDVRKLNVGDFVWAAQERVHPLPGQLKVPAARELVLDYIVERKRMDDLCGSIIDGRFKEQKFRLKKCGLRNWIYLVEDFKKAQHMSLPESTLQQAVVNTQVVDNFFIKRTRDIRESAAYLTIMTRYLHNAYASKTLMSCTKEERRALLPADRTCSVDDSLPLITFSEFNQGAAKNKAQTVQEVFARQLLQFSGVSGDKAIAIMDKYPTPQSLMTAYSKCSTDTEKEKLLASFKCGKLQRNLGPALSKLIAGFYCTAGPLS</sequence>
<keyword evidence="5 14" id="KW-0479">Metal-binding</keyword>
<keyword evidence="8 14" id="KW-0378">Hydrolase</keyword>
<dbReference type="InterPro" id="IPR047417">
    <property type="entry name" value="WHD_MUS81"/>
</dbReference>
<evidence type="ECO:0000256" key="8">
    <source>
        <dbReference type="ARBA" id="ARBA00022801"/>
    </source>
</evidence>
<evidence type="ECO:0000256" key="11">
    <source>
        <dbReference type="ARBA" id="ARBA00023204"/>
    </source>
</evidence>
<dbReference type="FunFam" id="1.10.150.670:FF:000001">
    <property type="entry name" value="Crossover junction endonuclease MUS81"/>
    <property type="match status" value="1"/>
</dbReference>
<dbReference type="Gene3D" id="1.10.10.10">
    <property type="entry name" value="Winged helix-like DNA-binding domain superfamily/Winged helix DNA-binding domain"/>
    <property type="match status" value="1"/>
</dbReference>
<feature type="domain" description="ERCC4" evidence="16">
    <location>
        <begin position="325"/>
        <end position="437"/>
    </location>
</feature>
<dbReference type="GO" id="GO:0031573">
    <property type="term" value="P:mitotic intra-S DNA damage checkpoint signaling"/>
    <property type="evidence" value="ECO:0007669"/>
    <property type="project" value="TreeGrafter"/>
</dbReference>
<evidence type="ECO:0000256" key="14">
    <source>
        <dbReference type="RuleBase" id="RU369042"/>
    </source>
</evidence>
<dbReference type="InterPro" id="IPR033309">
    <property type="entry name" value="Mus81"/>
</dbReference>
<dbReference type="GO" id="GO:0008821">
    <property type="term" value="F:crossover junction DNA endonuclease activity"/>
    <property type="evidence" value="ECO:0007669"/>
    <property type="project" value="UniProtKB-UniRule"/>
</dbReference>
<evidence type="ECO:0000256" key="13">
    <source>
        <dbReference type="ARBA" id="ARBA00093541"/>
    </source>
</evidence>
<feature type="region of interest" description="Disordered" evidence="15">
    <location>
        <begin position="104"/>
        <end position="157"/>
    </location>
</feature>
<reference evidence="17" key="1">
    <citation type="submission" date="2025-08" db="UniProtKB">
        <authorList>
            <consortium name="Ensembl"/>
        </authorList>
    </citation>
    <scope>IDENTIFICATION</scope>
</reference>
<dbReference type="Pfam" id="PF14716">
    <property type="entry name" value="HHH_8"/>
    <property type="match status" value="1"/>
</dbReference>
<dbReference type="GO" id="GO:0048257">
    <property type="term" value="F:3'-flap endonuclease activity"/>
    <property type="evidence" value="ECO:0007669"/>
    <property type="project" value="TreeGrafter"/>
</dbReference>
<comment type="subunit">
    <text evidence="13">Part of the heterodimeric DNA structure-specific endonuclease complex MUS81-EME1. Part of the heterodimeric DNA structure-specific endonuclease complex MUS81-EME2.</text>
</comment>
<protein>
    <recommendedName>
        <fullName evidence="14">Crossover junction endonuclease MUS81</fullName>
        <ecNumber evidence="14">3.1.22.-</ecNumber>
    </recommendedName>
</protein>
<evidence type="ECO:0000259" key="16">
    <source>
        <dbReference type="SMART" id="SM00891"/>
    </source>
</evidence>
<dbReference type="CDD" id="cd21036">
    <property type="entry name" value="WH_MUS81"/>
    <property type="match status" value="1"/>
</dbReference>
<feature type="compositionally biased region" description="Polar residues" evidence="15">
    <location>
        <begin position="112"/>
        <end position="136"/>
    </location>
</feature>
<dbReference type="InterPro" id="IPR036388">
    <property type="entry name" value="WH-like_DNA-bd_sf"/>
</dbReference>
<dbReference type="GO" id="GO:0048476">
    <property type="term" value="C:Holliday junction resolvase complex"/>
    <property type="evidence" value="ECO:0007669"/>
    <property type="project" value="UniProtKB-UniRule"/>
</dbReference>
<comment type="subunit">
    <text evidence="14">Interacts with EME1.</text>
</comment>
<dbReference type="InterPro" id="IPR027421">
    <property type="entry name" value="DNA_pol_lamdba_lyase_dom_sf"/>
</dbReference>
<dbReference type="CDD" id="cd20074">
    <property type="entry name" value="XPF_nuclease_Mus81"/>
    <property type="match status" value="1"/>
</dbReference>
<dbReference type="SUPFAM" id="SSF47802">
    <property type="entry name" value="DNA polymerase beta, N-terminal domain-like"/>
    <property type="match status" value="1"/>
</dbReference>
<dbReference type="InterPro" id="IPR006166">
    <property type="entry name" value="ERCC4_domain"/>
</dbReference>
<reference evidence="17" key="2">
    <citation type="submission" date="2025-09" db="UniProtKB">
        <authorList>
            <consortium name="Ensembl"/>
        </authorList>
    </citation>
    <scope>IDENTIFICATION</scope>
</reference>
<evidence type="ECO:0000256" key="7">
    <source>
        <dbReference type="ARBA" id="ARBA00022763"/>
    </source>
</evidence>
<keyword evidence="10 14" id="KW-0233">DNA recombination</keyword>
<dbReference type="Pfam" id="PF21292">
    <property type="entry name" value="EME1-MUS81_C"/>
    <property type="match status" value="1"/>
</dbReference>
<dbReference type="FunFam" id="1.10.150.110:FF:000001">
    <property type="entry name" value="Putative Crossover junction endonuclease MUS81"/>
    <property type="match status" value="1"/>
</dbReference>
<keyword evidence="12 14" id="KW-0539">Nucleus</keyword>